<dbReference type="EMBL" id="NCTK01000002">
    <property type="protein sequence ID" value="OYQ09466.1"/>
    <property type="molecule type" value="Genomic_DNA"/>
</dbReference>
<reference evidence="2 3" key="1">
    <citation type="submission" date="2017-04" db="EMBL/GenBank/DDBJ databases">
        <title>Genome Announcement: Closed genomes of Ralstonia solanacearum strains K60, UW551, and UW700.</title>
        <authorList>
            <person name="Hayes M."/>
            <person name="Macintyre A.M."/>
            <person name="Allen C."/>
        </authorList>
    </citation>
    <scope>NUCLEOTIDE SEQUENCE [LARGE SCALE GENOMIC DNA]</scope>
    <source>
        <strain evidence="2 3">UW25</strain>
    </source>
</reference>
<organism evidence="2 3">
    <name type="scientific">Ralstonia solanacearum K60</name>
    <dbReference type="NCBI Taxonomy" id="1091042"/>
    <lineage>
        <taxon>Bacteria</taxon>
        <taxon>Pseudomonadati</taxon>
        <taxon>Pseudomonadota</taxon>
        <taxon>Betaproteobacteria</taxon>
        <taxon>Burkholderiales</taxon>
        <taxon>Burkholderiaceae</taxon>
        <taxon>Ralstonia</taxon>
        <taxon>Ralstonia solanacearum species complex</taxon>
    </lineage>
</organism>
<name>A0AAP7ZI01_RALSL</name>
<evidence type="ECO:0000256" key="1">
    <source>
        <dbReference type="SAM" id="MobiDB-lite"/>
    </source>
</evidence>
<proteinExistence type="predicted"/>
<accession>A0AAP7ZI01</accession>
<gene>
    <name evidence="2" type="ORF">B7R77_21380</name>
</gene>
<feature type="compositionally biased region" description="Polar residues" evidence="1">
    <location>
        <begin position="52"/>
        <end position="66"/>
    </location>
</feature>
<dbReference type="Proteomes" id="UP000216164">
    <property type="component" value="Unassembled WGS sequence"/>
</dbReference>
<comment type="caution">
    <text evidence="2">The sequence shown here is derived from an EMBL/GenBank/DDBJ whole genome shotgun (WGS) entry which is preliminary data.</text>
</comment>
<sequence length="66" mass="6882">MSDPDPGERGGSDIRGSPTQCDDGARQSPTPQALIAHTIDRSSEESMMPKASHSQPCTGRSQGAEA</sequence>
<dbReference type="AlphaFoldDB" id="A0AAP7ZI01"/>
<evidence type="ECO:0000313" key="2">
    <source>
        <dbReference type="EMBL" id="OYQ09466.1"/>
    </source>
</evidence>
<evidence type="ECO:0000313" key="3">
    <source>
        <dbReference type="Proteomes" id="UP000216164"/>
    </source>
</evidence>
<protein>
    <submittedName>
        <fullName evidence="2">Uncharacterized protein</fullName>
    </submittedName>
</protein>
<feature type="region of interest" description="Disordered" evidence="1">
    <location>
        <begin position="1"/>
        <end position="66"/>
    </location>
</feature>
<feature type="compositionally biased region" description="Basic and acidic residues" evidence="1">
    <location>
        <begin position="1"/>
        <end position="12"/>
    </location>
</feature>